<evidence type="ECO:0000256" key="8">
    <source>
        <dbReference type="ARBA" id="ARBA00023136"/>
    </source>
</evidence>
<sequence length="340" mass="39148">MTITKDFRKSVQIPDEFYVNATQDCREFQSRRKYLTFPLSQKEEDFPLAYSMVVHHKVQSFERLLRAIYAPQNIYCVHVDNKSEASVFSAIKAITDCFPNVFIASQIVNVVYTGWPRVQADLNCMADLYNASTKWKYFINLCGQDFPLKTNLEIVQMLASLKGGNSLESEKLPEGKKWRATGKEKEPPPFNLNIISGNAYIVVNRGYVRSVLEDERVQTLIEWAKDTFSPDEFLWATIQRMPGVPGSTWPNQKYDMTDMNAIARLVKWEWHEGSQDSLDSVYPECQGNHVRSICVYGAGDLQWMIKQHHLFANKFDIDTDPIAVHCLEKYLRQKALAGLH</sequence>
<name>A0AAV1P4E8_SCOSC</name>
<evidence type="ECO:0000313" key="11">
    <source>
        <dbReference type="EMBL" id="CAK6966448.1"/>
    </source>
</evidence>
<comment type="similarity">
    <text evidence="10">Belongs to the glycosyltransferase 14 family.</text>
</comment>
<evidence type="ECO:0000256" key="3">
    <source>
        <dbReference type="ARBA" id="ARBA00022676"/>
    </source>
</evidence>
<evidence type="ECO:0000256" key="6">
    <source>
        <dbReference type="ARBA" id="ARBA00022968"/>
    </source>
</evidence>
<dbReference type="EMBL" id="CAWUFR010000094">
    <property type="protein sequence ID" value="CAK6966448.1"/>
    <property type="molecule type" value="Genomic_DNA"/>
</dbReference>
<comment type="pathway">
    <text evidence="2">Protein modification; protein glycosylation.</text>
</comment>
<protein>
    <submittedName>
        <fullName evidence="11">Beta-1,3-galactosyl-O-glycosyl-glycoprotein beta-1,6-N-acetylglucosaminyltransferase-like</fullName>
    </submittedName>
</protein>
<organism evidence="11 12">
    <name type="scientific">Scomber scombrus</name>
    <name type="common">Atlantic mackerel</name>
    <name type="synonym">Scomber vernalis</name>
    <dbReference type="NCBI Taxonomy" id="13677"/>
    <lineage>
        <taxon>Eukaryota</taxon>
        <taxon>Metazoa</taxon>
        <taxon>Chordata</taxon>
        <taxon>Craniata</taxon>
        <taxon>Vertebrata</taxon>
        <taxon>Euteleostomi</taxon>
        <taxon>Actinopterygii</taxon>
        <taxon>Neopterygii</taxon>
        <taxon>Teleostei</taxon>
        <taxon>Neoteleostei</taxon>
        <taxon>Acanthomorphata</taxon>
        <taxon>Pelagiaria</taxon>
        <taxon>Scombriformes</taxon>
        <taxon>Scombridae</taxon>
        <taxon>Scomber</taxon>
    </lineage>
</organism>
<keyword evidence="12" id="KW-1185">Reference proteome</keyword>
<dbReference type="Pfam" id="PF02485">
    <property type="entry name" value="Branch"/>
    <property type="match status" value="1"/>
</dbReference>
<accession>A0AAV1P4E8</accession>
<keyword evidence="8" id="KW-0472">Membrane</keyword>
<evidence type="ECO:0000313" key="12">
    <source>
        <dbReference type="Proteomes" id="UP001314229"/>
    </source>
</evidence>
<comment type="subcellular location">
    <subcellularLocation>
        <location evidence="1">Golgi apparatus membrane</location>
        <topology evidence="1">Single-pass type II membrane protein</topology>
    </subcellularLocation>
</comment>
<evidence type="ECO:0000256" key="10">
    <source>
        <dbReference type="ARBA" id="ARBA00038150"/>
    </source>
</evidence>
<dbReference type="PANTHER" id="PTHR19297:SF96">
    <property type="entry name" value="BETA-1,3-GALACTOSYL-O-GLYCOSYL-GLYCOPROTEIN BETA-1,6-N-ACETYLGLUCOSAMINYLTRANSFERASE"/>
    <property type="match status" value="1"/>
</dbReference>
<comment type="caution">
    <text evidence="11">The sequence shown here is derived from an EMBL/GenBank/DDBJ whole genome shotgun (WGS) entry which is preliminary data.</text>
</comment>
<dbReference type="AlphaFoldDB" id="A0AAV1P4E8"/>
<evidence type="ECO:0000256" key="4">
    <source>
        <dbReference type="ARBA" id="ARBA00022679"/>
    </source>
</evidence>
<evidence type="ECO:0000256" key="9">
    <source>
        <dbReference type="ARBA" id="ARBA00023180"/>
    </source>
</evidence>
<keyword evidence="4" id="KW-0808">Transferase</keyword>
<keyword evidence="5" id="KW-0812">Transmembrane</keyword>
<evidence type="ECO:0000256" key="7">
    <source>
        <dbReference type="ARBA" id="ARBA00022989"/>
    </source>
</evidence>
<keyword evidence="3" id="KW-0328">Glycosyltransferase</keyword>
<dbReference type="GO" id="GO:0003829">
    <property type="term" value="F:beta-1,3-galactosyl-O-glycosyl-glycoprotein beta-1,6-N-acetylglucosaminyltransferase activity"/>
    <property type="evidence" value="ECO:0007669"/>
    <property type="project" value="TreeGrafter"/>
</dbReference>
<dbReference type="Proteomes" id="UP001314229">
    <property type="component" value="Unassembled WGS sequence"/>
</dbReference>
<keyword evidence="9" id="KW-0325">Glycoprotein</keyword>
<evidence type="ECO:0000256" key="2">
    <source>
        <dbReference type="ARBA" id="ARBA00004922"/>
    </source>
</evidence>
<proteinExistence type="inferred from homology"/>
<reference evidence="11 12" key="1">
    <citation type="submission" date="2024-01" db="EMBL/GenBank/DDBJ databases">
        <authorList>
            <person name="Alioto T."/>
            <person name="Alioto T."/>
            <person name="Gomez Garrido J."/>
        </authorList>
    </citation>
    <scope>NUCLEOTIDE SEQUENCE [LARGE SCALE GENOMIC DNA]</scope>
</reference>
<dbReference type="GO" id="GO:0000139">
    <property type="term" value="C:Golgi membrane"/>
    <property type="evidence" value="ECO:0007669"/>
    <property type="project" value="UniProtKB-SubCell"/>
</dbReference>
<evidence type="ECO:0000256" key="5">
    <source>
        <dbReference type="ARBA" id="ARBA00022692"/>
    </source>
</evidence>
<keyword evidence="7" id="KW-1133">Transmembrane helix</keyword>
<dbReference type="PANTHER" id="PTHR19297">
    <property type="entry name" value="GLYCOSYLTRANSFERASE 14 FAMILY MEMBER"/>
    <property type="match status" value="1"/>
</dbReference>
<gene>
    <name evidence="11" type="ORF">FSCOSCO3_A000206</name>
</gene>
<evidence type="ECO:0000256" key="1">
    <source>
        <dbReference type="ARBA" id="ARBA00004323"/>
    </source>
</evidence>
<dbReference type="InterPro" id="IPR003406">
    <property type="entry name" value="Glyco_trans_14"/>
</dbReference>
<keyword evidence="6" id="KW-0735">Signal-anchor</keyword>